<accession>A0AAU7B0I6</accession>
<dbReference type="KEGG" id="parq:DSM112329_04394"/>
<organism evidence="1">
    <name type="scientific">Paraconexibacter sp. AEG42_29</name>
    <dbReference type="NCBI Taxonomy" id="2997339"/>
    <lineage>
        <taxon>Bacteria</taxon>
        <taxon>Bacillati</taxon>
        <taxon>Actinomycetota</taxon>
        <taxon>Thermoleophilia</taxon>
        <taxon>Solirubrobacterales</taxon>
        <taxon>Paraconexibacteraceae</taxon>
        <taxon>Paraconexibacter</taxon>
    </lineage>
</organism>
<proteinExistence type="predicted"/>
<gene>
    <name evidence="1" type="ORF">DSM112329_04394</name>
</gene>
<dbReference type="RefSeq" id="WP_354698704.1">
    <property type="nucleotide sequence ID" value="NZ_CP114014.1"/>
</dbReference>
<name>A0AAU7B0I6_9ACTN</name>
<reference evidence="1" key="1">
    <citation type="submission" date="2022-12" db="EMBL/GenBank/DDBJ databases">
        <title>Paraconexibacter alkalitolerans sp. nov. and Baekduia alba sp. nov., isolated from soil and emended description of the genera Paraconexibacter (Chun et al., 2020) and Baekduia (An et al., 2020).</title>
        <authorList>
            <person name="Vieira S."/>
            <person name="Huber K.J."/>
            <person name="Geppert A."/>
            <person name="Wolf J."/>
            <person name="Neumann-Schaal M."/>
            <person name="Muesken M."/>
            <person name="Overmann J."/>
        </authorList>
    </citation>
    <scope>NUCLEOTIDE SEQUENCE</scope>
    <source>
        <strain evidence="1">AEG42_29</strain>
    </source>
</reference>
<protein>
    <submittedName>
        <fullName evidence="1">Uncharacterized protein</fullName>
    </submittedName>
</protein>
<sequence length="80" mass="8694">MDLERTLFELREVEGRLVHQAQPVRERMASLGPSGLYALAATEQRRADITRDPDARMVYLAAAAAAEALGDLAAGVASRR</sequence>
<dbReference type="EMBL" id="CP114014">
    <property type="protein sequence ID" value="XAY07511.1"/>
    <property type="molecule type" value="Genomic_DNA"/>
</dbReference>
<evidence type="ECO:0000313" key="1">
    <source>
        <dbReference type="EMBL" id="XAY07511.1"/>
    </source>
</evidence>
<dbReference type="AlphaFoldDB" id="A0AAU7B0I6"/>